<evidence type="ECO:0000313" key="5">
    <source>
        <dbReference type="Proteomes" id="UP000054558"/>
    </source>
</evidence>
<dbReference type="EMBL" id="DF237372">
    <property type="protein sequence ID" value="GAQ88387.1"/>
    <property type="molecule type" value="Genomic_DNA"/>
</dbReference>
<accession>A0A1Y1IIA8</accession>
<proteinExistence type="predicted"/>
<feature type="domain" description="SWIM-type" evidence="3">
    <location>
        <begin position="72"/>
        <end position="102"/>
    </location>
</feature>
<feature type="compositionally biased region" description="Basic residues" evidence="2">
    <location>
        <begin position="217"/>
        <end position="228"/>
    </location>
</feature>
<gene>
    <name evidence="4" type="ORF">KFL_004230100</name>
</gene>
<evidence type="ECO:0000259" key="3">
    <source>
        <dbReference type="PROSITE" id="PS50966"/>
    </source>
</evidence>
<keyword evidence="1" id="KW-0863">Zinc-finger</keyword>
<sequence>MLSGRKANWKLYETVLDRERKALKLSETAGAINILDYQSGHAMVASKAAILKLAERQEQSAGNAPERLEKMFTVVLRGGFCDCEDPSGLLCKHIRAAARMLGGLEKWNLNLDNLREEVLMEVKSAEMEQQETYASSQAPGAFTVGVDSDVEDGYEKGVKEHGEIASLRREFHGVLDKIGRVEPWTNAKGLLKEVLIRVNADLRQEERTIKAKSFTQFRKKKKGGKRKRAAEDEMETKDQANANTARQGSSVWAGLNVGARPKRAKQANHPRQAEDEEKISKIAANLVAWQKAAAEDAAPALPIRTRQEAVTRYKLRKTKRP</sequence>
<dbReference type="Proteomes" id="UP000054558">
    <property type="component" value="Unassembled WGS sequence"/>
</dbReference>
<dbReference type="GO" id="GO:0008270">
    <property type="term" value="F:zinc ion binding"/>
    <property type="evidence" value="ECO:0007669"/>
    <property type="project" value="UniProtKB-KW"/>
</dbReference>
<keyword evidence="1" id="KW-0862">Zinc</keyword>
<evidence type="ECO:0000256" key="2">
    <source>
        <dbReference type="SAM" id="MobiDB-lite"/>
    </source>
</evidence>
<feature type="compositionally biased region" description="Polar residues" evidence="2">
    <location>
        <begin position="239"/>
        <end position="250"/>
    </location>
</feature>
<protein>
    <recommendedName>
        <fullName evidence="3">SWIM-type domain-containing protein</fullName>
    </recommendedName>
</protein>
<organism evidence="4 5">
    <name type="scientific">Klebsormidium nitens</name>
    <name type="common">Green alga</name>
    <name type="synonym">Ulothrix nitens</name>
    <dbReference type="NCBI Taxonomy" id="105231"/>
    <lineage>
        <taxon>Eukaryota</taxon>
        <taxon>Viridiplantae</taxon>
        <taxon>Streptophyta</taxon>
        <taxon>Klebsormidiophyceae</taxon>
        <taxon>Klebsormidiales</taxon>
        <taxon>Klebsormidiaceae</taxon>
        <taxon>Klebsormidium</taxon>
    </lineage>
</organism>
<keyword evidence="5" id="KW-1185">Reference proteome</keyword>
<dbReference type="InterPro" id="IPR007527">
    <property type="entry name" value="Znf_SWIM"/>
</dbReference>
<reference evidence="4 5" key="1">
    <citation type="journal article" date="2014" name="Nat. Commun.">
        <title>Klebsormidium flaccidum genome reveals primary factors for plant terrestrial adaptation.</title>
        <authorList>
            <person name="Hori K."/>
            <person name="Maruyama F."/>
            <person name="Fujisawa T."/>
            <person name="Togashi T."/>
            <person name="Yamamoto N."/>
            <person name="Seo M."/>
            <person name="Sato S."/>
            <person name="Yamada T."/>
            <person name="Mori H."/>
            <person name="Tajima N."/>
            <person name="Moriyama T."/>
            <person name="Ikeuchi M."/>
            <person name="Watanabe M."/>
            <person name="Wada H."/>
            <person name="Kobayashi K."/>
            <person name="Saito M."/>
            <person name="Masuda T."/>
            <person name="Sasaki-Sekimoto Y."/>
            <person name="Mashiguchi K."/>
            <person name="Awai K."/>
            <person name="Shimojima M."/>
            <person name="Masuda S."/>
            <person name="Iwai M."/>
            <person name="Nobusawa T."/>
            <person name="Narise T."/>
            <person name="Kondo S."/>
            <person name="Saito H."/>
            <person name="Sato R."/>
            <person name="Murakawa M."/>
            <person name="Ihara Y."/>
            <person name="Oshima-Yamada Y."/>
            <person name="Ohtaka K."/>
            <person name="Satoh M."/>
            <person name="Sonobe K."/>
            <person name="Ishii M."/>
            <person name="Ohtani R."/>
            <person name="Kanamori-Sato M."/>
            <person name="Honoki R."/>
            <person name="Miyazaki D."/>
            <person name="Mochizuki H."/>
            <person name="Umetsu J."/>
            <person name="Higashi K."/>
            <person name="Shibata D."/>
            <person name="Kamiya Y."/>
            <person name="Sato N."/>
            <person name="Nakamura Y."/>
            <person name="Tabata S."/>
            <person name="Ida S."/>
            <person name="Kurokawa K."/>
            <person name="Ohta H."/>
        </authorList>
    </citation>
    <scope>NUCLEOTIDE SEQUENCE [LARGE SCALE GENOMIC DNA]</scope>
    <source>
        <strain evidence="4 5">NIES-2285</strain>
    </source>
</reference>
<feature type="region of interest" description="Disordered" evidence="2">
    <location>
        <begin position="294"/>
        <end position="321"/>
    </location>
</feature>
<dbReference type="PROSITE" id="PS50966">
    <property type="entry name" value="ZF_SWIM"/>
    <property type="match status" value="1"/>
</dbReference>
<evidence type="ECO:0000313" key="4">
    <source>
        <dbReference type="EMBL" id="GAQ88387.1"/>
    </source>
</evidence>
<feature type="region of interest" description="Disordered" evidence="2">
    <location>
        <begin position="216"/>
        <end position="278"/>
    </location>
</feature>
<dbReference type="AlphaFoldDB" id="A0A1Y1IIA8"/>
<evidence type="ECO:0000256" key="1">
    <source>
        <dbReference type="PROSITE-ProRule" id="PRU00325"/>
    </source>
</evidence>
<name>A0A1Y1IIA8_KLENI</name>
<keyword evidence="1" id="KW-0479">Metal-binding</keyword>
<dbReference type="OrthoDB" id="2375590at2759"/>